<protein>
    <recommendedName>
        <fullName evidence="2">SUN domain-containing protein</fullName>
    </recommendedName>
</protein>
<dbReference type="EMBL" id="HE806323">
    <property type="protein sequence ID" value="CCH62535.1"/>
    <property type="molecule type" value="Genomic_DNA"/>
</dbReference>
<evidence type="ECO:0000313" key="3">
    <source>
        <dbReference type="EMBL" id="CCH62535.1"/>
    </source>
</evidence>
<dbReference type="InterPro" id="IPR012919">
    <property type="entry name" value="SUN_dom"/>
</dbReference>
<dbReference type="Proteomes" id="UP000002866">
    <property type="component" value="Chromosome 8"/>
</dbReference>
<evidence type="ECO:0000259" key="2">
    <source>
        <dbReference type="PROSITE" id="PS51469"/>
    </source>
</evidence>
<dbReference type="InParanoid" id="I2H833"/>
<keyword evidence="1" id="KW-0472">Membrane</keyword>
<dbReference type="STRING" id="1071380.I2H833"/>
<evidence type="ECO:0000256" key="1">
    <source>
        <dbReference type="SAM" id="Phobius"/>
    </source>
</evidence>
<keyword evidence="4" id="KW-1185">Reference proteome</keyword>
<dbReference type="GeneID" id="14497692"/>
<reference evidence="3 4" key="1">
    <citation type="journal article" date="2011" name="Proc. Natl. Acad. Sci. U.S.A.">
        <title>Evolutionary erosion of yeast sex chromosomes by mating-type switching accidents.</title>
        <authorList>
            <person name="Gordon J.L."/>
            <person name="Armisen D."/>
            <person name="Proux-Wera E."/>
            <person name="Oheigeartaigh S.S."/>
            <person name="Byrne K.P."/>
            <person name="Wolfe K.H."/>
        </authorList>
    </citation>
    <scope>NUCLEOTIDE SEQUENCE [LARGE SCALE GENOMIC DNA]</scope>
    <source>
        <strain evidence="4">ATCC 34711 / CBS 6284 / DSM 70876 / NBRC 10599 / NRRL Y-10934 / UCD 77-7</strain>
    </source>
</reference>
<dbReference type="HOGENOM" id="CLU_025282_0_0_1"/>
<dbReference type="Gene3D" id="2.60.120.260">
    <property type="entry name" value="Galactose-binding domain-like"/>
    <property type="match status" value="1"/>
</dbReference>
<name>I2H833_HENB6</name>
<dbReference type="OMA" id="DESHYLM"/>
<gene>
    <name evidence="3" type="primary">TBLA0H02510</name>
    <name evidence="3" type="ORF">TBLA_0H02510</name>
</gene>
<feature type="transmembrane region" description="Helical" evidence="1">
    <location>
        <begin position="55"/>
        <end position="73"/>
    </location>
</feature>
<sequence>MQADESFIHDDELMSDEEYDDIYGSDYEYGSENDYENEYGDEYDDHYDIHSNINWFYTVVLSIIFSLIISYFMKNKNFTNVELDHTHIQEQINDITSKSHSMGTNYLHVFQENLQQIIDQFETQIKRIVPSKDTHELDQQLDMIDLQLQKFNRMVENEDITQFSEFLFEQLNTKLPNDVPVIISGNKQEYLIIPELYSYIAKILVSSFSNIRTSQPEVEEFHYDANNYSDEIITNSLRYKDKQQFLDDLAIKVSSIKQDIFNRLQENEYDLNKRLQLVEECIWKQYETNPFHWSDELNFITYSTGSQIINHLTSKTYSKGNSVPVTDLLLDNSPVAGNTNTYWQCSTSDHKGKCSLAVRFRSPVYLSKLFYIHGRFKNNVHLMNSAPRTISIYIRLSTQPALNTNSQDIIEIARQYGVGQTHPRDNGYFKLGTLNYDMLNPQLIQSFQIPLWFLRERVATHSILFQVEENYGCSDYTSLRAFVAHGFTGADLASTPIT</sequence>
<dbReference type="RefSeq" id="XP_004182054.1">
    <property type="nucleotide sequence ID" value="XM_004182006.1"/>
</dbReference>
<dbReference type="PROSITE" id="PS51469">
    <property type="entry name" value="SUN"/>
    <property type="match status" value="1"/>
</dbReference>
<dbReference type="eggNOG" id="ENOG502QSZA">
    <property type="taxonomic scope" value="Eukaryota"/>
</dbReference>
<evidence type="ECO:0000313" key="4">
    <source>
        <dbReference type="Proteomes" id="UP000002866"/>
    </source>
</evidence>
<dbReference type="AlphaFoldDB" id="I2H833"/>
<dbReference type="KEGG" id="tbl:TBLA_0H02510"/>
<keyword evidence="1" id="KW-1133">Transmembrane helix</keyword>
<accession>I2H833</accession>
<organism evidence="3 4">
    <name type="scientific">Henningerozyma blattae (strain ATCC 34711 / CBS 6284 / DSM 70876 / NBRC 10599 / NRRL Y-10934 / UCD 77-7)</name>
    <name type="common">Yeast</name>
    <name type="synonym">Tetrapisispora blattae</name>
    <dbReference type="NCBI Taxonomy" id="1071380"/>
    <lineage>
        <taxon>Eukaryota</taxon>
        <taxon>Fungi</taxon>
        <taxon>Dikarya</taxon>
        <taxon>Ascomycota</taxon>
        <taxon>Saccharomycotina</taxon>
        <taxon>Saccharomycetes</taxon>
        <taxon>Saccharomycetales</taxon>
        <taxon>Saccharomycetaceae</taxon>
        <taxon>Henningerozyma</taxon>
    </lineage>
</organism>
<dbReference type="OrthoDB" id="4065610at2759"/>
<feature type="domain" description="SUN" evidence="2">
    <location>
        <begin position="274"/>
        <end position="489"/>
    </location>
</feature>
<keyword evidence="1" id="KW-0812">Transmembrane</keyword>
<proteinExistence type="predicted"/>